<protein>
    <submittedName>
        <fullName evidence="1">Uncharacterized protein</fullName>
    </submittedName>
</protein>
<sequence>MQEAFLRKDIGEGEVQTTEMLYCPITGTRGPVPNTAAAWRERHRHTVWEFNPWTGQKRSLCDIEQDPDGRLLLPPGEVPTAEWERHVLQLIRAEGALGQFRLRGWEGRLDAQRLIVLLRKGEQSLAFRLTEPKDEERYYQLLRLEVLRFALQ</sequence>
<proteinExistence type="predicted"/>
<evidence type="ECO:0000313" key="2">
    <source>
        <dbReference type="Proteomes" id="UP000727654"/>
    </source>
</evidence>
<organism evidence="1 2">
    <name type="scientific">Cupriavidus laharis</name>
    <dbReference type="NCBI Taxonomy" id="151654"/>
    <lineage>
        <taxon>Bacteria</taxon>
        <taxon>Pseudomonadati</taxon>
        <taxon>Pseudomonadota</taxon>
        <taxon>Betaproteobacteria</taxon>
        <taxon>Burkholderiales</taxon>
        <taxon>Burkholderiaceae</taxon>
        <taxon>Cupriavidus</taxon>
    </lineage>
</organism>
<gene>
    <name evidence="1" type="ORF">LMG23992_00340</name>
</gene>
<evidence type="ECO:0000313" key="1">
    <source>
        <dbReference type="EMBL" id="CAG9165196.1"/>
    </source>
</evidence>
<dbReference type="EMBL" id="CAJZAI010000001">
    <property type="protein sequence ID" value="CAG9165196.1"/>
    <property type="molecule type" value="Genomic_DNA"/>
</dbReference>
<dbReference type="Proteomes" id="UP000727654">
    <property type="component" value="Unassembled WGS sequence"/>
</dbReference>
<reference evidence="1 2" key="1">
    <citation type="submission" date="2021-08" db="EMBL/GenBank/DDBJ databases">
        <authorList>
            <person name="Peeters C."/>
        </authorList>
    </citation>
    <scope>NUCLEOTIDE SEQUENCE [LARGE SCALE GENOMIC DNA]</scope>
    <source>
        <strain evidence="1 2">LMG 23992</strain>
    </source>
</reference>
<name>A0ABM8WD19_9BURK</name>
<accession>A0ABM8WD19</accession>
<keyword evidence="2" id="KW-1185">Reference proteome</keyword>
<comment type="caution">
    <text evidence="1">The sequence shown here is derived from an EMBL/GenBank/DDBJ whole genome shotgun (WGS) entry which is preliminary data.</text>
</comment>